<reference evidence="1 2" key="1">
    <citation type="submission" date="2022-08" db="EMBL/GenBank/DDBJ databases">
        <title>Polyphasic taxonomy analysis of Qipengyuania sp.RS5-5.</title>
        <authorList>
            <person name="Xamxidin M."/>
            <person name="Wu M."/>
        </authorList>
    </citation>
    <scope>NUCLEOTIDE SEQUENCE [LARGE SCALE GENOMIC DNA]</scope>
    <source>
        <strain evidence="1 2">RS5-5</strain>
    </source>
</reference>
<organism evidence="1 2">
    <name type="scientific">Parerythrobacter lacustris</name>
    <dbReference type="NCBI Taxonomy" id="2969984"/>
    <lineage>
        <taxon>Bacteria</taxon>
        <taxon>Pseudomonadati</taxon>
        <taxon>Pseudomonadota</taxon>
        <taxon>Alphaproteobacteria</taxon>
        <taxon>Sphingomonadales</taxon>
        <taxon>Erythrobacteraceae</taxon>
        <taxon>Parerythrobacter</taxon>
    </lineage>
</organism>
<dbReference type="NCBIfam" id="TIGR04256">
    <property type="entry name" value="GxxExxY"/>
    <property type="match status" value="1"/>
</dbReference>
<protein>
    <submittedName>
        <fullName evidence="1">GxxExxY protein</fullName>
    </submittedName>
</protein>
<gene>
    <name evidence="1" type="ORF">NSO95_03375</name>
</gene>
<dbReference type="EMBL" id="JANKHH010000002">
    <property type="protein sequence ID" value="MCR2832974.1"/>
    <property type="molecule type" value="Genomic_DNA"/>
</dbReference>
<dbReference type="Proteomes" id="UP001206067">
    <property type="component" value="Unassembled WGS sequence"/>
</dbReference>
<evidence type="ECO:0000313" key="1">
    <source>
        <dbReference type="EMBL" id="MCR2832974.1"/>
    </source>
</evidence>
<dbReference type="InterPro" id="IPR026350">
    <property type="entry name" value="GxxExxY"/>
</dbReference>
<sequence>MIPIDDLSSTVIEEAIAIHREFGPGLFESVYESVLSGRLRKRGLKVDRQVQVKAVFDGELYDPAFKIDMLIDDRLVLEIKAVELLSKAHAKQLLTYLRLLKQPVGLLLNFSEATMKDGIRRVVNDYKPD</sequence>
<dbReference type="Pfam" id="PF13366">
    <property type="entry name" value="PDDEXK_3"/>
    <property type="match status" value="1"/>
</dbReference>
<name>A0ABT1XMU6_9SPHN</name>
<accession>A0ABT1XMU6</accession>
<proteinExistence type="predicted"/>
<evidence type="ECO:0000313" key="2">
    <source>
        <dbReference type="Proteomes" id="UP001206067"/>
    </source>
</evidence>
<keyword evidence="2" id="KW-1185">Reference proteome</keyword>
<comment type="caution">
    <text evidence="1">The sequence shown here is derived from an EMBL/GenBank/DDBJ whole genome shotgun (WGS) entry which is preliminary data.</text>
</comment>
<dbReference type="RefSeq" id="WP_257594741.1">
    <property type="nucleotide sequence ID" value="NZ_JANKHH010000002.1"/>
</dbReference>